<reference evidence="6 7" key="1">
    <citation type="submission" date="2019-06" db="EMBL/GenBank/DDBJ databases">
        <title>Whole genome sequence for Rhodospirillaceae sp. R148.</title>
        <authorList>
            <person name="Wang G."/>
        </authorList>
    </citation>
    <scope>NUCLEOTIDE SEQUENCE [LARGE SCALE GENOMIC DNA]</scope>
    <source>
        <strain evidence="6 7">R148</strain>
    </source>
</reference>
<keyword evidence="2 4" id="KW-0238">DNA-binding</keyword>
<dbReference type="InterPro" id="IPR025996">
    <property type="entry name" value="MT1864/Rv1816-like_C"/>
</dbReference>
<evidence type="ECO:0000313" key="7">
    <source>
        <dbReference type="Proteomes" id="UP000315252"/>
    </source>
</evidence>
<accession>A0A545TG67</accession>
<dbReference type="OrthoDB" id="7223515at2"/>
<evidence type="ECO:0000256" key="4">
    <source>
        <dbReference type="PROSITE-ProRule" id="PRU00335"/>
    </source>
</evidence>
<dbReference type="EMBL" id="VHSH01000008">
    <property type="protein sequence ID" value="TQV76222.1"/>
    <property type="molecule type" value="Genomic_DNA"/>
</dbReference>
<dbReference type="PANTHER" id="PTHR30055:SF234">
    <property type="entry name" value="HTH-TYPE TRANSCRIPTIONAL REGULATOR BETI"/>
    <property type="match status" value="1"/>
</dbReference>
<feature type="DNA-binding region" description="H-T-H motif" evidence="4">
    <location>
        <begin position="33"/>
        <end position="52"/>
    </location>
</feature>
<dbReference type="GO" id="GO:0003700">
    <property type="term" value="F:DNA-binding transcription factor activity"/>
    <property type="evidence" value="ECO:0007669"/>
    <property type="project" value="TreeGrafter"/>
</dbReference>
<dbReference type="Gene3D" id="1.10.357.10">
    <property type="entry name" value="Tetracycline Repressor, domain 2"/>
    <property type="match status" value="1"/>
</dbReference>
<protein>
    <submittedName>
        <fullName evidence="6">TetR/AcrR family transcriptional regulator</fullName>
    </submittedName>
</protein>
<dbReference type="Proteomes" id="UP000315252">
    <property type="component" value="Unassembled WGS sequence"/>
</dbReference>
<name>A0A545TG67_9PROT</name>
<dbReference type="SUPFAM" id="SSF48498">
    <property type="entry name" value="Tetracyclin repressor-like, C-terminal domain"/>
    <property type="match status" value="1"/>
</dbReference>
<dbReference type="AlphaFoldDB" id="A0A545TG67"/>
<feature type="domain" description="HTH tetR-type" evidence="5">
    <location>
        <begin position="10"/>
        <end position="70"/>
    </location>
</feature>
<keyword evidence="1" id="KW-0805">Transcription regulation</keyword>
<dbReference type="InterPro" id="IPR036271">
    <property type="entry name" value="Tet_transcr_reg_TetR-rel_C_sf"/>
</dbReference>
<dbReference type="InterPro" id="IPR050109">
    <property type="entry name" value="HTH-type_TetR-like_transc_reg"/>
</dbReference>
<dbReference type="PROSITE" id="PS50977">
    <property type="entry name" value="HTH_TETR_2"/>
    <property type="match status" value="1"/>
</dbReference>
<keyword evidence="7" id="KW-1185">Reference proteome</keyword>
<evidence type="ECO:0000256" key="1">
    <source>
        <dbReference type="ARBA" id="ARBA00023015"/>
    </source>
</evidence>
<dbReference type="RefSeq" id="WP_142898485.1">
    <property type="nucleotide sequence ID" value="NZ_ML660059.1"/>
</dbReference>
<evidence type="ECO:0000256" key="3">
    <source>
        <dbReference type="ARBA" id="ARBA00023163"/>
    </source>
</evidence>
<dbReference type="PANTHER" id="PTHR30055">
    <property type="entry name" value="HTH-TYPE TRANSCRIPTIONAL REGULATOR RUTR"/>
    <property type="match status" value="1"/>
</dbReference>
<dbReference type="InterPro" id="IPR001647">
    <property type="entry name" value="HTH_TetR"/>
</dbReference>
<dbReference type="Pfam" id="PF13305">
    <property type="entry name" value="TetR_C_33"/>
    <property type="match status" value="1"/>
</dbReference>
<sequence length="209" mass="23037">MARRSDHTREEIKTMAVAAGRELIRDAGYAGFSARKVATAIGYTVGTLYNVFENHDDIILHINAVTLEDLLSVMESRFGVSGDASADLDDYEALRALAACYIDYARENYNCWSALFEHNLAPDMPLPDWYGEKIGALFTLIEARLKPVVGEDEAELRQTARVLWASIHGICALTLTNKLTLVGVETAESLTAALIENYIAGLKTRPARL</sequence>
<dbReference type="GO" id="GO:0000976">
    <property type="term" value="F:transcription cis-regulatory region binding"/>
    <property type="evidence" value="ECO:0007669"/>
    <property type="project" value="TreeGrafter"/>
</dbReference>
<organism evidence="6 7">
    <name type="scientific">Denitrobaculum tricleocarpae</name>
    <dbReference type="NCBI Taxonomy" id="2591009"/>
    <lineage>
        <taxon>Bacteria</taxon>
        <taxon>Pseudomonadati</taxon>
        <taxon>Pseudomonadota</taxon>
        <taxon>Alphaproteobacteria</taxon>
        <taxon>Rhodospirillales</taxon>
        <taxon>Rhodospirillaceae</taxon>
        <taxon>Denitrobaculum</taxon>
    </lineage>
</organism>
<evidence type="ECO:0000259" key="5">
    <source>
        <dbReference type="PROSITE" id="PS50977"/>
    </source>
</evidence>
<dbReference type="Pfam" id="PF00440">
    <property type="entry name" value="TetR_N"/>
    <property type="match status" value="1"/>
</dbReference>
<evidence type="ECO:0000313" key="6">
    <source>
        <dbReference type="EMBL" id="TQV76222.1"/>
    </source>
</evidence>
<evidence type="ECO:0000256" key="2">
    <source>
        <dbReference type="ARBA" id="ARBA00023125"/>
    </source>
</evidence>
<proteinExistence type="predicted"/>
<gene>
    <name evidence="6" type="ORF">FKG95_21545</name>
</gene>
<dbReference type="SUPFAM" id="SSF46689">
    <property type="entry name" value="Homeodomain-like"/>
    <property type="match status" value="1"/>
</dbReference>
<keyword evidence="3" id="KW-0804">Transcription</keyword>
<comment type="caution">
    <text evidence="6">The sequence shown here is derived from an EMBL/GenBank/DDBJ whole genome shotgun (WGS) entry which is preliminary data.</text>
</comment>
<dbReference type="InterPro" id="IPR009057">
    <property type="entry name" value="Homeodomain-like_sf"/>
</dbReference>